<evidence type="ECO:0000259" key="2">
    <source>
        <dbReference type="Pfam" id="PF11716"/>
    </source>
</evidence>
<protein>
    <recommendedName>
        <fullName evidence="5">Maleylpyruvate isomerase family mycothiol-dependent enzyme</fullName>
    </recommendedName>
</protein>
<proteinExistence type="predicted"/>
<dbReference type="SUPFAM" id="SSF109854">
    <property type="entry name" value="DinB/YfiT-like putative metalloenzymes"/>
    <property type="match status" value="1"/>
</dbReference>
<keyword evidence="4" id="KW-1185">Reference proteome</keyword>
<dbReference type="Pfam" id="PF11716">
    <property type="entry name" value="MDMPI_N"/>
    <property type="match status" value="1"/>
</dbReference>
<gene>
    <name evidence="3" type="ORF">SRIMR7_40185</name>
</gene>
<dbReference type="NCBIfam" id="TIGR03083">
    <property type="entry name" value="maleylpyruvate isomerase family mycothiol-dependent enzyme"/>
    <property type="match status" value="1"/>
</dbReference>
<sequence>MPAGAVPRPTLRATTLLTHDLYCRHLLADTDAFAATLADADPSVTVPTCPDWSLRELVAHLGRAQRWYAANVRARAADPLPFIEESPAENAGPAALGAWLAEGAVRLAQTLREAGPDEEMWTWGEARRTGFWARRAVHETLVHRADAAAATERGFTADRWVAADAVDEWLEMLSCPQARTHRPQLAELRGPGRSIHLHATDEVADLNGEWVIEFGEDGFTWRRNHAKATVALRGPMADVLRVFYRRLPADSDRVEVLGDARLLDFWLERATF</sequence>
<dbReference type="Proteomes" id="UP000829494">
    <property type="component" value="Chromosome"/>
</dbReference>
<accession>A0ABY3ZDK9</accession>
<feature type="domain" description="Mycothiol-dependent maleylpyruvate isomerase metal-binding" evidence="2">
    <location>
        <begin position="24"/>
        <end position="148"/>
    </location>
</feature>
<dbReference type="RefSeq" id="WP_003981391.1">
    <property type="nucleotide sequence ID" value="NZ_CP043497.1"/>
</dbReference>
<name>A0ABY3ZDK9_STRRM</name>
<evidence type="ECO:0000259" key="1">
    <source>
        <dbReference type="Pfam" id="PF07398"/>
    </source>
</evidence>
<reference evidence="3 4" key="1">
    <citation type="submission" date="2022-03" db="EMBL/GenBank/DDBJ databases">
        <title>Complete genome of Streptomyces rimosus ssp. rimosus R7 (=ATCC 10970).</title>
        <authorList>
            <person name="Beganovic S."/>
            <person name="Ruckert C."/>
            <person name="Busche T."/>
            <person name="Kalinowski J."/>
            <person name="Wittmann C."/>
        </authorList>
    </citation>
    <scope>NUCLEOTIDE SEQUENCE [LARGE SCALE GENOMIC DNA]</scope>
    <source>
        <strain evidence="3 4">R7</strain>
    </source>
</reference>
<dbReference type="InterPro" id="IPR017517">
    <property type="entry name" value="Maleyloyr_isom"/>
</dbReference>
<dbReference type="PANTHER" id="PTHR40758">
    <property type="entry name" value="CONSERVED PROTEIN"/>
    <property type="match status" value="1"/>
</dbReference>
<dbReference type="GeneID" id="66852457"/>
<evidence type="ECO:0008006" key="5">
    <source>
        <dbReference type="Google" id="ProtNLM"/>
    </source>
</evidence>
<evidence type="ECO:0000313" key="4">
    <source>
        <dbReference type="Proteomes" id="UP000829494"/>
    </source>
</evidence>
<evidence type="ECO:0000313" key="3">
    <source>
        <dbReference type="EMBL" id="UNZ08392.1"/>
    </source>
</evidence>
<dbReference type="InterPro" id="IPR010872">
    <property type="entry name" value="MDMPI_C-term_domain"/>
</dbReference>
<dbReference type="Pfam" id="PF07398">
    <property type="entry name" value="MDMPI_C"/>
    <property type="match status" value="1"/>
</dbReference>
<dbReference type="InterPro" id="IPR024344">
    <property type="entry name" value="MDMPI_metal-binding"/>
</dbReference>
<feature type="domain" description="MDMPI C-terminal" evidence="1">
    <location>
        <begin position="161"/>
        <end position="264"/>
    </location>
</feature>
<dbReference type="PANTHER" id="PTHR40758:SF1">
    <property type="entry name" value="CONSERVED PROTEIN"/>
    <property type="match status" value="1"/>
</dbReference>
<organism evidence="3 4">
    <name type="scientific">Streptomyces rimosus subsp. rimosus</name>
    <dbReference type="NCBI Taxonomy" id="132474"/>
    <lineage>
        <taxon>Bacteria</taxon>
        <taxon>Bacillati</taxon>
        <taxon>Actinomycetota</taxon>
        <taxon>Actinomycetes</taxon>
        <taxon>Kitasatosporales</taxon>
        <taxon>Streptomycetaceae</taxon>
        <taxon>Streptomyces</taxon>
    </lineage>
</organism>
<dbReference type="InterPro" id="IPR034660">
    <property type="entry name" value="DinB/YfiT-like"/>
</dbReference>
<dbReference type="EMBL" id="CP094298">
    <property type="protein sequence ID" value="UNZ08392.1"/>
    <property type="molecule type" value="Genomic_DNA"/>
</dbReference>